<gene>
    <name evidence="1" type="ORF">BV898_17821</name>
</gene>
<dbReference type="Gene3D" id="3.10.129.10">
    <property type="entry name" value="Hotdog Thioesterase"/>
    <property type="match status" value="1"/>
</dbReference>
<dbReference type="Proteomes" id="UP000192578">
    <property type="component" value="Unassembled WGS sequence"/>
</dbReference>
<dbReference type="InterPro" id="IPR029069">
    <property type="entry name" value="HotDog_dom_sf"/>
</dbReference>
<reference evidence="2" key="1">
    <citation type="submission" date="2017-01" db="EMBL/GenBank/DDBJ databases">
        <title>Comparative genomics of anhydrobiosis in the tardigrade Hypsibius dujardini.</title>
        <authorList>
            <person name="Yoshida Y."/>
            <person name="Koutsovoulos G."/>
            <person name="Laetsch D."/>
            <person name="Stevens L."/>
            <person name="Kumar S."/>
            <person name="Horikawa D."/>
            <person name="Ishino K."/>
            <person name="Komine S."/>
            <person name="Tomita M."/>
            <person name="Blaxter M."/>
            <person name="Arakawa K."/>
        </authorList>
    </citation>
    <scope>NUCLEOTIDE SEQUENCE [LARGE SCALE GENOMIC DNA]</scope>
    <source>
        <strain evidence="2">Z151</strain>
    </source>
</reference>
<dbReference type="EMBL" id="MTYJ01000318">
    <property type="protein sequence ID" value="OWA53391.1"/>
    <property type="molecule type" value="Genomic_DNA"/>
</dbReference>
<dbReference type="OrthoDB" id="41610at2759"/>
<organism evidence="1 2">
    <name type="scientific">Hypsibius exemplaris</name>
    <name type="common">Freshwater tardigrade</name>
    <dbReference type="NCBI Taxonomy" id="2072580"/>
    <lineage>
        <taxon>Eukaryota</taxon>
        <taxon>Metazoa</taxon>
        <taxon>Ecdysozoa</taxon>
        <taxon>Tardigrada</taxon>
        <taxon>Eutardigrada</taxon>
        <taxon>Parachela</taxon>
        <taxon>Hypsibioidea</taxon>
        <taxon>Hypsibiidae</taxon>
        <taxon>Hypsibius</taxon>
    </lineage>
</organism>
<sequence length="129" mass="14648">MHWWNKNVFGTHFGGSLYAMIDPWYCLMLVANLGKDYVIWDKAATIRFLNPGVGTVTAKFRLTEDVIRRIKEEADREGRCQPTFKVEILDAAGKVVADADKVISVRRKDKIKARTAAAKHVAEKNLPHH</sequence>
<protein>
    <submittedName>
        <fullName evidence="1">Uncharacterized protein</fullName>
    </submittedName>
</protein>
<keyword evidence="2" id="KW-1185">Reference proteome</keyword>
<name>A0A9X6RN71_HYPEX</name>
<evidence type="ECO:0000313" key="2">
    <source>
        <dbReference type="Proteomes" id="UP000192578"/>
    </source>
</evidence>
<dbReference type="Pfam" id="PF14539">
    <property type="entry name" value="DUF4442"/>
    <property type="match status" value="1"/>
</dbReference>
<proteinExistence type="predicted"/>
<dbReference type="AlphaFoldDB" id="A0A9X6RN71"/>
<accession>A0A9X6RN71</accession>
<dbReference type="InterPro" id="IPR027961">
    <property type="entry name" value="DUF4442"/>
</dbReference>
<evidence type="ECO:0000313" key="1">
    <source>
        <dbReference type="EMBL" id="OWA53391.1"/>
    </source>
</evidence>
<comment type="caution">
    <text evidence="1">The sequence shown here is derived from an EMBL/GenBank/DDBJ whole genome shotgun (WGS) entry which is preliminary data.</text>
</comment>
<dbReference type="SUPFAM" id="SSF54637">
    <property type="entry name" value="Thioesterase/thiol ester dehydrase-isomerase"/>
    <property type="match status" value="1"/>
</dbReference>